<keyword evidence="1" id="KW-0812">Transmembrane</keyword>
<protein>
    <submittedName>
        <fullName evidence="2">Uncharacterized protein</fullName>
    </submittedName>
</protein>
<keyword evidence="1" id="KW-0472">Membrane</keyword>
<reference evidence="2 3" key="1">
    <citation type="submission" date="2019-08" db="EMBL/GenBank/DDBJ databases">
        <title>Bacillus genomes from the desert of Cuatro Cienegas, Coahuila.</title>
        <authorList>
            <person name="Olmedo-Alvarez G."/>
        </authorList>
    </citation>
    <scope>NUCLEOTIDE SEQUENCE [LARGE SCALE GENOMIC DNA]</scope>
    <source>
        <strain evidence="2 3">CH40_1T</strain>
    </source>
</reference>
<accession>A0A5D4K9C3</accession>
<comment type="caution">
    <text evidence="2">The sequence shown here is derived from an EMBL/GenBank/DDBJ whole genome shotgun (WGS) entry which is preliminary data.</text>
</comment>
<dbReference type="EMBL" id="VTEH01000014">
    <property type="protein sequence ID" value="TYR73984.1"/>
    <property type="molecule type" value="Genomic_DNA"/>
</dbReference>
<keyword evidence="1" id="KW-1133">Transmembrane helix</keyword>
<dbReference type="AlphaFoldDB" id="A0A5D4K9C3"/>
<gene>
    <name evidence="2" type="ORF">FZC79_16120</name>
</gene>
<name>A0A5D4K9C3_9BACI</name>
<dbReference type="Proteomes" id="UP000323317">
    <property type="component" value="Unassembled WGS sequence"/>
</dbReference>
<evidence type="ECO:0000313" key="3">
    <source>
        <dbReference type="Proteomes" id="UP000323317"/>
    </source>
</evidence>
<organism evidence="2 3">
    <name type="scientific">Rossellomorea vietnamensis</name>
    <dbReference type="NCBI Taxonomy" id="218284"/>
    <lineage>
        <taxon>Bacteria</taxon>
        <taxon>Bacillati</taxon>
        <taxon>Bacillota</taxon>
        <taxon>Bacilli</taxon>
        <taxon>Bacillales</taxon>
        <taxon>Bacillaceae</taxon>
        <taxon>Rossellomorea</taxon>
    </lineage>
</organism>
<sequence length="64" mass="7227">MRFLRRKGHWLFLTVTALSTLSGLYYFTLTTSGLAAFIFSLIGLAAVGCLCVEVERKKKIKEQK</sequence>
<feature type="transmembrane region" description="Helical" evidence="1">
    <location>
        <begin position="9"/>
        <end position="28"/>
    </location>
</feature>
<feature type="transmembrane region" description="Helical" evidence="1">
    <location>
        <begin position="34"/>
        <end position="54"/>
    </location>
</feature>
<dbReference type="RefSeq" id="WP_148947819.1">
    <property type="nucleotide sequence ID" value="NZ_JBNILU010000004.1"/>
</dbReference>
<evidence type="ECO:0000313" key="2">
    <source>
        <dbReference type="EMBL" id="TYR73984.1"/>
    </source>
</evidence>
<proteinExistence type="predicted"/>
<evidence type="ECO:0000256" key="1">
    <source>
        <dbReference type="SAM" id="Phobius"/>
    </source>
</evidence>